<evidence type="ECO:0000256" key="4">
    <source>
        <dbReference type="ARBA" id="ARBA00022989"/>
    </source>
</evidence>
<dbReference type="EMBL" id="CP157355">
    <property type="protein sequence ID" value="XBM01220.1"/>
    <property type="molecule type" value="Genomic_DNA"/>
</dbReference>
<organism evidence="7">
    <name type="scientific">Chitinibacter mangrovi</name>
    <dbReference type="NCBI Taxonomy" id="3153927"/>
    <lineage>
        <taxon>Bacteria</taxon>
        <taxon>Pseudomonadati</taxon>
        <taxon>Pseudomonadota</taxon>
        <taxon>Betaproteobacteria</taxon>
        <taxon>Neisseriales</taxon>
        <taxon>Chitinibacteraceae</taxon>
        <taxon>Chitinibacter</taxon>
    </lineage>
</organism>
<evidence type="ECO:0000256" key="1">
    <source>
        <dbReference type="ARBA" id="ARBA00004651"/>
    </source>
</evidence>
<dbReference type="RefSeq" id="WP_348945524.1">
    <property type="nucleotide sequence ID" value="NZ_CP157355.1"/>
</dbReference>
<dbReference type="GO" id="GO:0005886">
    <property type="term" value="C:plasma membrane"/>
    <property type="evidence" value="ECO:0007669"/>
    <property type="project" value="UniProtKB-SubCell"/>
</dbReference>
<dbReference type="AlphaFoldDB" id="A0AAU7F954"/>
<proteinExistence type="predicted"/>
<keyword evidence="2" id="KW-1003">Cell membrane</keyword>
<accession>A0AAU7F954</accession>
<evidence type="ECO:0000256" key="3">
    <source>
        <dbReference type="ARBA" id="ARBA00022692"/>
    </source>
</evidence>
<feature type="transmembrane region" description="Helical" evidence="6">
    <location>
        <begin position="58"/>
        <end position="79"/>
    </location>
</feature>
<keyword evidence="5 6" id="KW-0472">Membrane</keyword>
<keyword evidence="4 6" id="KW-1133">Transmembrane helix</keyword>
<dbReference type="PANTHER" id="PTHR33931:SF2">
    <property type="entry name" value="HOLIN-LIKE PROTEIN CIDA"/>
    <property type="match status" value="1"/>
</dbReference>
<feature type="transmembrane region" description="Helical" evidence="6">
    <location>
        <begin position="30"/>
        <end position="46"/>
    </location>
</feature>
<dbReference type="PANTHER" id="PTHR33931">
    <property type="entry name" value="HOLIN-LIKE PROTEIN CIDA-RELATED"/>
    <property type="match status" value="1"/>
</dbReference>
<dbReference type="KEGG" id="cmav:ABHF33_02730"/>
<evidence type="ECO:0000313" key="7">
    <source>
        <dbReference type="EMBL" id="XBM01220.1"/>
    </source>
</evidence>
<protein>
    <submittedName>
        <fullName evidence="7">CidA/LrgA family protein</fullName>
    </submittedName>
</protein>
<reference evidence="7" key="1">
    <citation type="submission" date="2024-05" db="EMBL/GenBank/DDBJ databases">
        <authorList>
            <person name="Yang L."/>
            <person name="Pan L."/>
        </authorList>
    </citation>
    <scope>NUCLEOTIDE SEQUENCE</scope>
    <source>
        <strain evidence="7">FCG-7</strain>
    </source>
</reference>
<dbReference type="InterPro" id="IPR005538">
    <property type="entry name" value="LrgA/CidA"/>
</dbReference>
<gene>
    <name evidence="7" type="ORF">ABHF33_02730</name>
</gene>
<evidence type="ECO:0000256" key="5">
    <source>
        <dbReference type="ARBA" id="ARBA00023136"/>
    </source>
</evidence>
<feature type="transmembrane region" description="Helical" evidence="6">
    <location>
        <begin position="85"/>
        <end position="109"/>
    </location>
</feature>
<evidence type="ECO:0000256" key="2">
    <source>
        <dbReference type="ARBA" id="ARBA00022475"/>
    </source>
</evidence>
<name>A0AAU7F954_9NEIS</name>
<dbReference type="Pfam" id="PF03788">
    <property type="entry name" value="LrgA"/>
    <property type="match status" value="1"/>
</dbReference>
<keyword evidence="3 6" id="KW-0812">Transmembrane</keyword>
<evidence type="ECO:0000256" key="6">
    <source>
        <dbReference type="SAM" id="Phobius"/>
    </source>
</evidence>
<sequence length="123" mass="13550">MLYGVTVIFIALFAGEAVNRLVLGAIPGPVTGMLLLTLFAFFRRGFDRRVVDFSSALLRYLALLFIPAGVGLMTLSTQISSQGWALLLTLLISTVITMSVTALLLQYLLRRKRDAAPYQDEQP</sequence>
<comment type="subcellular location">
    <subcellularLocation>
        <location evidence="1">Cell membrane</location>
        <topology evidence="1">Multi-pass membrane protein</topology>
    </subcellularLocation>
</comment>